<dbReference type="Gene3D" id="3.30.428.10">
    <property type="entry name" value="HIT-like"/>
    <property type="match status" value="1"/>
</dbReference>
<dbReference type="GeneID" id="36517590"/>
<evidence type="ECO:0000256" key="10">
    <source>
        <dbReference type="PIRSR" id="PIRSR639383-3"/>
    </source>
</evidence>
<reference evidence="14 15" key="1">
    <citation type="submission" date="2017-04" db="EMBL/GenBank/DDBJ databases">
        <title>Genome sequencing of [Candida] sorbophila.</title>
        <authorList>
            <person name="Ahn J.O."/>
        </authorList>
    </citation>
    <scope>NUCLEOTIDE SEQUENCE [LARGE SCALE GENOMIC DNA]</scope>
    <source>
        <strain evidence="14 15">DS02</strain>
    </source>
</reference>
<feature type="binding site" evidence="9">
    <location>
        <position position="24"/>
    </location>
    <ligand>
        <name>substrate</name>
    </ligand>
</feature>
<dbReference type="Pfam" id="PF01230">
    <property type="entry name" value="HIT"/>
    <property type="match status" value="1"/>
</dbReference>
<evidence type="ECO:0000256" key="12">
    <source>
        <dbReference type="RuleBase" id="RU366076"/>
    </source>
</evidence>
<dbReference type="GO" id="GO:0047710">
    <property type="term" value="F:bis(5'-adenosyl)-triphosphatase activity"/>
    <property type="evidence" value="ECO:0007669"/>
    <property type="project" value="UniProtKB-UniRule"/>
</dbReference>
<dbReference type="PROSITE" id="PS51084">
    <property type="entry name" value="HIT_2"/>
    <property type="match status" value="1"/>
</dbReference>
<accession>A0A2T0FMK5</accession>
<comment type="function">
    <text evidence="6">Cleaves A-5'-PPP-5'A to yield AMP and ADP. Can cleave all dinucleoside polyphosphates, provided the phosphate chain contains at least 3 phosphates and that 1 of the 2 bases composing the nucleotide is a purine. Is most effective on dinucleoside triphosphates. Negatively regulates intracellular dinucleoside polyphosphate levels, which elevate following heat shock.</text>
</comment>
<dbReference type="FunFam" id="3.30.428.10:FF:000011">
    <property type="entry name" value="Fragile histidine triad"/>
    <property type="match status" value="1"/>
</dbReference>
<dbReference type="InterPro" id="IPR039383">
    <property type="entry name" value="FHIT"/>
</dbReference>
<keyword evidence="15" id="KW-1185">Reference proteome</keyword>
<dbReference type="InterPro" id="IPR051884">
    <property type="entry name" value="Bis(5'-adenosyl)-TPase_reg"/>
</dbReference>
<comment type="catalytic activity">
    <reaction evidence="7 12">
        <text>P(1),P(3)-bis(5'-adenosyl) triphosphate + H2O = AMP + ADP + 2 H(+)</text>
        <dbReference type="Rhea" id="RHEA:13893"/>
        <dbReference type="ChEBI" id="CHEBI:15377"/>
        <dbReference type="ChEBI" id="CHEBI:15378"/>
        <dbReference type="ChEBI" id="CHEBI:58529"/>
        <dbReference type="ChEBI" id="CHEBI:456215"/>
        <dbReference type="ChEBI" id="CHEBI:456216"/>
        <dbReference type="EC" id="3.6.1.29"/>
    </reaction>
</comment>
<dbReference type="EMBL" id="NDIQ01000022">
    <property type="protein sequence ID" value="PRT56222.1"/>
    <property type="molecule type" value="Genomic_DNA"/>
</dbReference>
<evidence type="ECO:0000256" key="5">
    <source>
        <dbReference type="ARBA" id="ARBA00022801"/>
    </source>
</evidence>
<protein>
    <recommendedName>
        <fullName evidence="3 12">Bis(5'-adenosyl)-triphosphatase</fullName>
        <ecNumber evidence="2 12">3.6.1.29</ecNumber>
    </recommendedName>
</protein>
<dbReference type="InterPro" id="IPR011146">
    <property type="entry name" value="HIT-like"/>
</dbReference>
<evidence type="ECO:0000256" key="6">
    <source>
        <dbReference type="ARBA" id="ARBA00025241"/>
    </source>
</evidence>
<feature type="binding site" evidence="9">
    <location>
        <position position="95"/>
    </location>
    <ligand>
        <name>substrate</name>
    </ligand>
</feature>
<evidence type="ECO:0000256" key="8">
    <source>
        <dbReference type="PIRSR" id="PIRSR639383-1"/>
    </source>
</evidence>
<feature type="short sequence motif" description="Histidine triad motif" evidence="11">
    <location>
        <begin position="91"/>
        <end position="95"/>
    </location>
</feature>
<evidence type="ECO:0000256" key="9">
    <source>
        <dbReference type="PIRSR" id="PIRSR639383-2"/>
    </source>
</evidence>
<feature type="active site" description="Tele-AMP-histidine intermediate" evidence="8">
    <location>
        <position position="93"/>
    </location>
</feature>
<dbReference type="SUPFAM" id="SSF54197">
    <property type="entry name" value="HIT-like"/>
    <property type="match status" value="1"/>
</dbReference>
<proteinExistence type="predicted"/>
<comment type="caution">
    <text evidence="14">The sequence shown here is derived from an EMBL/GenBank/DDBJ whole genome shotgun (WGS) entry which is preliminary data.</text>
</comment>
<dbReference type="PANTHER" id="PTHR46243">
    <property type="entry name" value="BIS(5'-ADENOSYL)-TRIPHOSPHATASE"/>
    <property type="match status" value="1"/>
</dbReference>
<gene>
    <name evidence="14" type="ORF">B9G98_03842</name>
</gene>
<keyword evidence="5 12" id="KW-0378">Hydrolase</keyword>
<evidence type="ECO:0000313" key="14">
    <source>
        <dbReference type="EMBL" id="PRT56222.1"/>
    </source>
</evidence>
<dbReference type="EC" id="3.6.1.29" evidence="2 12"/>
<feature type="domain" description="HIT" evidence="13">
    <location>
        <begin position="1"/>
        <end position="106"/>
    </location>
</feature>
<comment type="cofactor">
    <cofactor evidence="1 12">
        <name>Mn(2+)</name>
        <dbReference type="ChEBI" id="CHEBI:29035"/>
    </cofactor>
</comment>
<evidence type="ECO:0000256" key="7">
    <source>
        <dbReference type="ARBA" id="ARBA00047780"/>
    </source>
</evidence>
<dbReference type="InterPro" id="IPR036265">
    <property type="entry name" value="HIT-like_sf"/>
</dbReference>
<dbReference type="PANTHER" id="PTHR46243:SF1">
    <property type="entry name" value="BIS(5'-ADENOSYL)-TRIPHOSPHATASE"/>
    <property type="match status" value="1"/>
</dbReference>
<dbReference type="GO" id="GO:0000166">
    <property type="term" value="F:nucleotide binding"/>
    <property type="evidence" value="ECO:0007669"/>
    <property type="project" value="UniProtKB-KW"/>
</dbReference>
<evidence type="ECO:0000256" key="3">
    <source>
        <dbReference type="ARBA" id="ARBA00014605"/>
    </source>
</evidence>
<feature type="binding site" evidence="9">
    <location>
        <position position="80"/>
    </location>
    <ligand>
        <name>substrate</name>
    </ligand>
</feature>
<dbReference type="AlphaFoldDB" id="A0A2T0FMK5"/>
<keyword evidence="4 12" id="KW-0547">Nucleotide-binding</keyword>
<feature type="site" description="Important for induction of apoptosis" evidence="10">
    <location>
        <position position="111"/>
    </location>
</feature>
<sequence length="169" mass="19344">MRFGSYTVSEQVFYQTRKSFAIVNIRPILPGHVLVCPIRPVERFSQLNPEEVADLFQAVHSVSRAIETYYGAQALNISIQDGPLAGQSIAHVHCHIIPRRLHDLPNVDDVYKLLDENNFTGAYKLVKERSREQFTGPDNDQRVNRTPEDMKDEATRLKQYIVSHIDPTI</sequence>
<dbReference type="OrthoDB" id="680339at2759"/>
<evidence type="ECO:0000256" key="1">
    <source>
        <dbReference type="ARBA" id="ARBA00001936"/>
    </source>
</evidence>
<evidence type="ECO:0000313" key="15">
    <source>
        <dbReference type="Proteomes" id="UP000238350"/>
    </source>
</evidence>
<evidence type="ECO:0000256" key="2">
    <source>
        <dbReference type="ARBA" id="ARBA00012377"/>
    </source>
</evidence>
<organism evidence="14 15">
    <name type="scientific">Wickerhamiella sorbophila</name>
    <dbReference type="NCBI Taxonomy" id="45607"/>
    <lineage>
        <taxon>Eukaryota</taxon>
        <taxon>Fungi</taxon>
        <taxon>Dikarya</taxon>
        <taxon>Ascomycota</taxon>
        <taxon>Saccharomycotina</taxon>
        <taxon>Dipodascomycetes</taxon>
        <taxon>Dipodascales</taxon>
        <taxon>Trichomonascaceae</taxon>
        <taxon>Wickerhamiella</taxon>
    </lineage>
</organism>
<evidence type="ECO:0000256" key="4">
    <source>
        <dbReference type="ARBA" id="ARBA00022741"/>
    </source>
</evidence>
<name>A0A2T0FMK5_9ASCO</name>
<dbReference type="Proteomes" id="UP000238350">
    <property type="component" value="Unassembled WGS sequence"/>
</dbReference>
<evidence type="ECO:0000256" key="11">
    <source>
        <dbReference type="PROSITE-ProRule" id="PRU00464"/>
    </source>
</evidence>
<dbReference type="STRING" id="45607.A0A2T0FMK5"/>
<dbReference type="RefSeq" id="XP_024666167.1">
    <property type="nucleotide sequence ID" value="XM_024810399.1"/>
</dbReference>
<dbReference type="CDD" id="cd01275">
    <property type="entry name" value="FHIT"/>
    <property type="match status" value="1"/>
</dbReference>
<evidence type="ECO:0000259" key="13">
    <source>
        <dbReference type="PROSITE" id="PS51084"/>
    </source>
</evidence>